<dbReference type="GO" id="GO:0008835">
    <property type="term" value="F:diaminohydroxyphosphoribosylaminopyrimidine deaminase activity"/>
    <property type="evidence" value="ECO:0007669"/>
    <property type="project" value="UniProtKB-EC"/>
</dbReference>
<dbReference type="Gene3D" id="3.40.430.10">
    <property type="entry name" value="Dihydrofolate Reductase, subunit A"/>
    <property type="match status" value="1"/>
</dbReference>
<feature type="binding site" evidence="12">
    <location>
        <position position="91"/>
    </location>
    <ligand>
        <name>Zn(2+)</name>
        <dbReference type="ChEBI" id="CHEBI:29105"/>
        <note>catalytic</note>
    </ligand>
</feature>
<dbReference type="GO" id="GO:0050661">
    <property type="term" value="F:NADP binding"/>
    <property type="evidence" value="ECO:0007669"/>
    <property type="project" value="InterPro"/>
</dbReference>
<feature type="binding site" evidence="11">
    <location>
        <position position="189"/>
    </location>
    <ligand>
        <name>NADP(+)</name>
        <dbReference type="ChEBI" id="CHEBI:58349"/>
    </ligand>
</feature>
<evidence type="ECO:0000256" key="4">
    <source>
        <dbReference type="ARBA" id="ARBA00005259"/>
    </source>
</evidence>
<keyword evidence="15" id="KW-1185">Reference proteome</keyword>
<dbReference type="Pfam" id="PF00383">
    <property type="entry name" value="dCMP_cyt_deam_1"/>
    <property type="match status" value="1"/>
</dbReference>
<keyword evidence="7 9" id="KW-0560">Oxidoreductase</keyword>
<keyword evidence="9 14" id="KW-0378">Hydrolase</keyword>
<dbReference type="EC" id="3.5.4.26" evidence="9"/>
<dbReference type="InterPro" id="IPR024072">
    <property type="entry name" value="DHFR-like_dom_sf"/>
</dbReference>
<comment type="catalytic activity">
    <reaction evidence="9">
        <text>2,5-diamino-6-hydroxy-4-(5-phosphoribosylamino)-pyrimidine + H2O + H(+) = 5-amino-6-(5-phospho-D-ribosylamino)uracil + NH4(+)</text>
        <dbReference type="Rhea" id="RHEA:21868"/>
        <dbReference type="ChEBI" id="CHEBI:15377"/>
        <dbReference type="ChEBI" id="CHEBI:15378"/>
        <dbReference type="ChEBI" id="CHEBI:28938"/>
        <dbReference type="ChEBI" id="CHEBI:58453"/>
        <dbReference type="ChEBI" id="CHEBI:58614"/>
        <dbReference type="EC" id="3.5.4.26"/>
    </reaction>
</comment>
<dbReference type="PROSITE" id="PS51747">
    <property type="entry name" value="CYT_DCMP_DEAMINASES_2"/>
    <property type="match status" value="1"/>
</dbReference>
<feature type="binding site" evidence="11">
    <location>
        <position position="307"/>
    </location>
    <ligand>
        <name>substrate</name>
    </ligand>
</feature>
<evidence type="ECO:0000256" key="3">
    <source>
        <dbReference type="ARBA" id="ARBA00004910"/>
    </source>
</evidence>
<comment type="similarity">
    <text evidence="5 9">In the C-terminal section; belongs to the HTP reductase family.</text>
</comment>
<comment type="catalytic activity">
    <reaction evidence="9">
        <text>5-amino-6-(5-phospho-D-ribitylamino)uracil + NADP(+) = 5-amino-6-(5-phospho-D-ribosylamino)uracil + NADPH + H(+)</text>
        <dbReference type="Rhea" id="RHEA:17845"/>
        <dbReference type="ChEBI" id="CHEBI:15378"/>
        <dbReference type="ChEBI" id="CHEBI:57783"/>
        <dbReference type="ChEBI" id="CHEBI:58349"/>
        <dbReference type="ChEBI" id="CHEBI:58421"/>
        <dbReference type="ChEBI" id="CHEBI:58453"/>
        <dbReference type="EC" id="1.1.1.193"/>
    </reaction>
</comment>
<evidence type="ECO:0000256" key="9">
    <source>
        <dbReference type="PIRNR" id="PIRNR006769"/>
    </source>
</evidence>
<reference evidence="14" key="2">
    <citation type="submission" date="2022-06" db="EMBL/GenBank/DDBJ databases">
        <title>Thermospira aquatica gen. nov., sp. nov.</title>
        <authorList>
            <person name="Ben Ali Gam Z."/>
            <person name="Labat M."/>
        </authorList>
    </citation>
    <scope>NUCLEOTIDE SEQUENCE</scope>
    <source>
        <strain evidence="14">F1F22</strain>
    </source>
</reference>
<dbReference type="InterPro" id="IPR002125">
    <property type="entry name" value="CMP_dCMP_dom"/>
</dbReference>
<comment type="cofactor">
    <cofactor evidence="9 12">
        <name>Zn(2+)</name>
        <dbReference type="ChEBI" id="CHEBI:29105"/>
    </cofactor>
    <text evidence="9 12">Binds 1 zinc ion.</text>
</comment>
<accession>A0AAX3BB35</accession>
<reference evidence="14" key="1">
    <citation type="submission" date="2021-04" db="EMBL/GenBank/DDBJ databases">
        <authorList>
            <person name="Postec A."/>
        </authorList>
    </citation>
    <scope>NUCLEOTIDE SEQUENCE</scope>
    <source>
        <strain evidence="14">F1F22</strain>
    </source>
</reference>
<dbReference type="Gene3D" id="3.40.140.10">
    <property type="entry name" value="Cytidine Deaminase, domain 2"/>
    <property type="match status" value="1"/>
</dbReference>
<dbReference type="InterPro" id="IPR011549">
    <property type="entry name" value="RibD_C"/>
</dbReference>
<comment type="function">
    <text evidence="1 9">Converts 2,5-diamino-6-(ribosylamino)-4(3h)-pyrimidinone 5'-phosphate into 5-amino-6-(ribosylamino)-2,4(1h,3h)-pyrimidinedione 5'-phosphate.</text>
</comment>
<gene>
    <name evidence="14" type="primary">ribD</name>
    <name evidence="14" type="ORF">KDW03_08100</name>
</gene>
<evidence type="ECO:0000256" key="10">
    <source>
        <dbReference type="PIRSR" id="PIRSR006769-1"/>
    </source>
</evidence>
<dbReference type="GO" id="GO:0008703">
    <property type="term" value="F:5-amino-6-(5-phosphoribosylamino)uracil reductase activity"/>
    <property type="evidence" value="ECO:0007669"/>
    <property type="project" value="UniProtKB-EC"/>
</dbReference>
<evidence type="ECO:0000256" key="6">
    <source>
        <dbReference type="ARBA" id="ARBA00022857"/>
    </source>
</evidence>
<dbReference type="NCBIfam" id="TIGR00326">
    <property type="entry name" value="eubact_ribD"/>
    <property type="match status" value="1"/>
</dbReference>
<evidence type="ECO:0000313" key="14">
    <source>
        <dbReference type="EMBL" id="URA09449.1"/>
    </source>
</evidence>
<dbReference type="EMBL" id="CP073355">
    <property type="protein sequence ID" value="URA09449.1"/>
    <property type="molecule type" value="Genomic_DNA"/>
</dbReference>
<dbReference type="PIRSF" id="PIRSF006769">
    <property type="entry name" value="RibD"/>
    <property type="match status" value="1"/>
</dbReference>
<dbReference type="GO" id="GO:0046872">
    <property type="term" value="F:metal ion binding"/>
    <property type="evidence" value="ECO:0007669"/>
    <property type="project" value="UniProtKB-KW"/>
</dbReference>
<feature type="binding site" evidence="11">
    <location>
        <position position="223"/>
    </location>
    <ligand>
        <name>substrate</name>
    </ligand>
</feature>
<evidence type="ECO:0000256" key="7">
    <source>
        <dbReference type="ARBA" id="ARBA00023002"/>
    </source>
</evidence>
<feature type="binding site" evidence="11">
    <location>
        <position position="203"/>
    </location>
    <ligand>
        <name>substrate</name>
    </ligand>
</feature>
<evidence type="ECO:0000259" key="13">
    <source>
        <dbReference type="PROSITE" id="PS51747"/>
    </source>
</evidence>
<dbReference type="Proteomes" id="UP001056539">
    <property type="component" value="Chromosome"/>
</dbReference>
<proteinExistence type="inferred from homology"/>
<dbReference type="InterPro" id="IPR050765">
    <property type="entry name" value="Riboflavin_Biosynth_HTPR"/>
</dbReference>
<evidence type="ECO:0000256" key="8">
    <source>
        <dbReference type="ARBA" id="ARBA00023268"/>
    </source>
</evidence>
<name>A0AAX3BB35_9SPIR</name>
<dbReference type="EC" id="1.1.1.193" evidence="9"/>
<dbReference type="SUPFAM" id="SSF53597">
    <property type="entry name" value="Dihydrofolate reductase-like"/>
    <property type="match status" value="1"/>
</dbReference>
<dbReference type="SUPFAM" id="SSF53927">
    <property type="entry name" value="Cytidine deaminase-like"/>
    <property type="match status" value="1"/>
</dbReference>
<dbReference type="InterPro" id="IPR016193">
    <property type="entry name" value="Cytidine_deaminase-like"/>
</dbReference>
<feature type="binding site" evidence="12">
    <location>
        <position position="102"/>
    </location>
    <ligand>
        <name>Zn(2+)</name>
        <dbReference type="ChEBI" id="CHEBI:29105"/>
        <note>catalytic</note>
    </ligand>
</feature>
<evidence type="ECO:0000256" key="1">
    <source>
        <dbReference type="ARBA" id="ARBA00002151"/>
    </source>
</evidence>
<keyword evidence="9 12" id="KW-0862">Zinc</keyword>
<dbReference type="PANTHER" id="PTHR38011:SF7">
    <property type="entry name" value="2,5-DIAMINO-6-RIBOSYLAMINO-4(3H)-PYRIMIDINONE 5'-PHOSPHATE REDUCTASE"/>
    <property type="match status" value="1"/>
</dbReference>
<sequence>MHNLCTDIIGKTKKNLMTEKKFFSLALELARRVKGQTSPNPAVGCIIVKGNRIIGQGATHPAGGMHAEIAALAEAGEKAKGSTVYVTLEPCVWYEGKRTPSCAEALIKAKVKKVLIGSIDPNPHVRGKGIQQLRDAGIEVIMMNDLHREILDLNQDFSKYVQTGIPYVIAKYAMTLDGQIATGSGDSQWITSEAARTRAHLLRSQVDAIMVGIGTVLSDNPRLTARLVNTVRQPLRIIIDPRGETPAEAFVRNDGLPTLFITLPGFGSHLQSPTSEVWEMGDAHGISMTEVFSKLGQEKKISSILVEGGGRLLHRCLKENTLDKLFVFIGGKLVGGRGIPPFNSEGANKLAEAPPVLRFYAENLEHDVLIHAYLKLWDV</sequence>
<feature type="binding site" evidence="11">
    <location>
        <position position="187"/>
    </location>
    <ligand>
        <name>substrate</name>
    </ligand>
</feature>
<feature type="binding site" evidence="12">
    <location>
        <position position="66"/>
    </location>
    <ligand>
        <name>Zn(2+)</name>
        <dbReference type="ChEBI" id="CHEBI:29105"/>
        <note>catalytic</note>
    </ligand>
</feature>
<evidence type="ECO:0000256" key="11">
    <source>
        <dbReference type="PIRSR" id="PIRSR006769-2"/>
    </source>
</evidence>
<dbReference type="PANTHER" id="PTHR38011">
    <property type="entry name" value="DIHYDROFOLATE REDUCTASE FAMILY PROTEIN (AFU_ORTHOLOGUE AFUA_8G06820)"/>
    <property type="match status" value="1"/>
</dbReference>
<dbReference type="InterPro" id="IPR004794">
    <property type="entry name" value="Eubact_RibD"/>
</dbReference>
<dbReference type="InterPro" id="IPR002734">
    <property type="entry name" value="RibDG_C"/>
</dbReference>
<organism evidence="14 15">
    <name type="scientific">Thermospira aquatica</name>
    <dbReference type="NCBI Taxonomy" id="2828656"/>
    <lineage>
        <taxon>Bacteria</taxon>
        <taxon>Pseudomonadati</taxon>
        <taxon>Spirochaetota</taxon>
        <taxon>Spirochaetia</taxon>
        <taxon>Brevinematales</taxon>
        <taxon>Thermospiraceae</taxon>
        <taxon>Thermospira</taxon>
    </lineage>
</organism>
<dbReference type="Pfam" id="PF01872">
    <property type="entry name" value="RibD_C"/>
    <property type="match status" value="1"/>
</dbReference>
<keyword evidence="9 12" id="KW-0479">Metal-binding</keyword>
<feature type="binding site" evidence="11">
    <location>
        <position position="173"/>
    </location>
    <ligand>
        <name>NADP(+)</name>
        <dbReference type="ChEBI" id="CHEBI:58349"/>
    </ligand>
</feature>
<feature type="binding site" evidence="11">
    <location>
        <position position="215"/>
    </location>
    <ligand>
        <name>NADP(+)</name>
        <dbReference type="ChEBI" id="CHEBI:58349"/>
    </ligand>
</feature>
<evidence type="ECO:0000256" key="12">
    <source>
        <dbReference type="PIRSR" id="PIRSR006769-3"/>
    </source>
</evidence>
<keyword evidence="6 9" id="KW-0521">NADP</keyword>
<evidence type="ECO:0000256" key="2">
    <source>
        <dbReference type="ARBA" id="ARBA00004882"/>
    </source>
</evidence>
<evidence type="ECO:0000313" key="15">
    <source>
        <dbReference type="Proteomes" id="UP001056539"/>
    </source>
</evidence>
<feature type="domain" description="CMP/dCMP-type deaminase" evidence="13">
    <location>
        <begin position="17"/>
        <end position="141"/>
    </location>
</feature>
<dbReference type="RefSeq" id="WP_271434578.1">
    <property type="nucleotide sequence ID" value="NZ_CP073355.1"/>
</dbReference>
<feature type="active site" description="Proton donor" evidence="10">
    <location>
        <position position="68"/>
    </location>
</feature>
<feature type="binding site" evidence="11">
    <location>
        <position position="219"/>
    </location>
    <ligand>
        <name>NADP(+)</name>
        <dbReference type="ChEBI" id="CHEBI:58349"/>
    </ligand>
</feature>
<comment type="pathway">
    <text evidence="2 9">Cofactor biosynthesis; riboflavin biosynthesis; 5-amino-6-(D-ribitylamino)uracil from GTP: step 2/4.</text>
</comment>
<evidence type="ECO:0000256" key="5">
    <source>
        <dbReference type="ARBA" id="ARBA00007417"/>
    </source>
</evidence>
<dbReference type="KEGG" id="taqu:KDW03_08100"/>
<dbReference type="NCBIfam" id="TIGR00227">
    <property type="entry name" value="ribD_Cterm"/>
    <property type="match status" value="1"/>
</dbReference>
<keyword evidence="8" id="KW-0511">Multifunctional enzyme</keyword>
<feature type="binding site" evidence="11">
    <location>
        <position position="226"/>
    </location>
    <ligand>
        <name>substrate</name>
    </ligand>
</feature>
<dbReference type="CDD" id="cd01284">
    <property type="entry name" value="Riboflavin_deaminase-reductase"/>
    <property type="match status" value="1"/>
</dbReference>
<comment type="similarity">
    <text evidence="4 9">In the N-terminal section; belongs to the cytidine and deoxycytidylate deaminase family.</text>
</comment>
<comment type="pathway">
    <text evidence="3 9">Cofactor biosynthesis; riboflavin biosynthesis; 5-amino-6-(D-ribitylamino)uracil from GTP: step 3/4.</text>
</comment>
<protein>
    <recommendedName>
        <fullName evidence="9">Riboflavin biosynthesis protein RibD</fullName>
    </recommendedName>
    <domain>
        <recommendedName>
            <fullName evidence="9">Diaminohydroxyphosphoribosylaminopyrimidine deaminase</fullName>
            <shortName evidence="9">DRAP deaminase</shortName>
            <ecNumber evidence="9">3.5.4.26</ecNumber>
        </recommendedName>
        <alternativeName>
            <fullName evidence="9">Riboflavin-specific deaminase</fullName>
        </alternativeName>
    </domain>
    <domain>
        <recommendedName>
            <fullName evidence="9">5-amino-6-(5-phosphoribosylamino)uracil reductase</fullName>
            <ecNumber evidence="9">1.1.1.193</ecNumber>
        </recommendedName>
        <alternativeName>
            <fullName evidence="9">HTP reductase</fullName>
        </alternativeName>
    </domain>
</protein>
<dbReference type="GO" id="GO:0009231">
    <property type="term" value="P:riboflavin biosynthetic process"/>
    <property type="evidence" value="ECO:0007669"/>
    <property type="project" value="UniProtKB-KW"/>
</dbReference>
<keyword evidence="9" id="KW-0686">Riboflavin biosynthesis</keyword>
<dbReference type="AlphaFoldDB" id="A0AAX3BB35"/>